<evidence type="ECO:0000313" key="30">
    <source>
        <dbReference type="Proteomes" id="UP000252707"/>
    </source>
</evidence>
<dbReference type="GO" id="GO:0008360">
    <property type="term" value="P:regulation of cell shape"/>
    <property type="evidence" value="ECO:0007669"/>
    <property type="project" value="UniProtKB-UniRule"/>
</dbReference>
<dbReference type="Gene3D" id="3.30.2060.10">
    <property type="entry name" value="Penicillin-binding protein 1b domain"/>
    <property type="match status" value="1"/>
</dbReference>
<evidence type="ECO:0000256" key="17">
    <source>
        <dbReference type="ARBA" id="ARBA00023268"/>
    </source>
</evidence>
<feature type="active site" description="Acyl-ester intermediate; for transpeptidase activity" evidence="24">
    <location>
        <position position="476"/>
    </location>
</feature>
<keyword evidence="18 23" id="KW-0961">Cell wall biogenesis/degradation</keyword>
<evidence type="ECO:0000256" key="23">
    <source>
        <dbReference type="PIRNR" id="PIRNR002799"/>
    </source>
</evidence>
<comment type="function">
    <text evidence="1 23">Cell wall formation. Synthesis of cross-linked peptidoglycan from the lipid intermediates. The enzyme has a penicillin-insensitive transglycosylase N-terminal domain (formation of linear glycan strands) and a penicillin-sensitive transpeptidase C-terminal domain (cross-linking of the peptide subunits).</text>
</comment>
<dbReference type="GO" id="GO:0071555">
    <property type="term" value="P:cell wall organization"/>
    <property type="evidence" value="ECO:0007669"/>
    <property type="project" value="UniProtKB-UniRule"/>
</dbReference>
<dbReference type="GO" id="GO:0030288">
    <property type="term" value="C:outer membrane-bounded periplasmic space"/>
    <property type="evidence" value="ECO:0007669"/>
    <property type="project" value="TreeGrafter"/>
</dbReference>
<keyword evidence="30" id="KW-1185">Reference proteome</keyword>
<evidence type="ECO:0000256" key="9">
    <source>
        <dbReference type="ARBA" id="ARBA00022670"/>
    </source>
</evidence>
<feature type="domain" description="Glycosyl transferase family 51" evidence="27">
    <location>
        <begin position="172"/>
        <end position="343"/>
    </location>
</feature>
<dbReference type="EMBL" id="QPJY01000009">
    <property type="protein sequence ID" value="RCX26606.1"/>
    <property type="molecule type" value="Genomic_DNA"/>
</dbReference>
<evidence type="ECO:0000256" key="19">
    <source>
        <dbReference type="ARBA" id="ARBA00032454"/>
    </source>
</evidence>
<dbReference type="AlphaFoldDB" id="A0A369C1B4"/>
<evidence type="ECO:0000259" key="27">
    <source>
        <dbReference type="Pfam" id="PF00912"/>
    </source>
</evidence>
<dbReference type="GO" id="GO:0005886">
    <property type="term" value="C:plasma membrane"/>
    <property type="evidence" value="ECO:0007669"/>
    <property type="project" value="UniProtKB-SubCell"/>
</dbReference>
<dbReference type="SUPFAM" id="SSF53955">
    <property type="entry name" value="Lysozyme-like"/>
    <property type="match status" value="1"/>
</dbReference>
<keyword evidence="13 23" id="KW-0133">Cell shape</keyword>
<feature type="domain" description="Bifunctional transglycosylase second" evidence="28">
    <location>
        <begin position="76"/>
        <end position="160"/>
    </location>
</feature>
<dbReference type="InterPro" id="IPR050396">
    <property type="entry name" value="Glycosyltr_51/Transpeptidase"/>
</dbReference>
<evidence type="ECO:0000256" key="6">
    <source>
        <dbReference type="ARBA" id="ARBA00018637"/>
    </source>
</evidence>
<dbReference type="GO" id="GO:0008955">
    <property type="term" value="F:peptidoglycan glycosyltransferase activity"/>
    <property type="evidence" value="ECO:0007669"/>
    <property type="project" value="UniProtKB-UniRule"/>
</dbReference>
<evidence type="ECO:0000256" key="11">
    <source>
        <dbReference type="ARBA" id="ARBA00022679"/>
    </source>
</evidence>
<evidence type="ECO:0000256" key="21">
    <source>
        <dbReference type="ARBA" id="ARBA00049902"/>
    </source>
</evidence>
<keyword evidence="16" id="KW-0046">Antibiotic resistance</keyword>
<feature type="domain" description="Penicillin-binding protein transpeptidase" evidence="26">
    <location>
        <begin position="438"/>
        <end position="677"/>
    </location>
</feature>
<evidence type="ECO:0000256" key="13">
    <source>
        <dbReference type="ARBA" id="ARBA00022960"/>
    </source>
</evidence>
<dbReference type="InterPro" id="IPR001460">
    <property type="entry name" value="PCN-bd_Tpept"/>
</dbReference>
<keyword evidence="8" id="KW-0121">Carboxypeptidase</keyword>
<comment type="similarity">
    <text evidence="4 23">In the C-terminal section; belongs to the transpeptidase family.</text>
</comment>
<keyword evidence="12" id="KW-0378">Hydrolase</keyword>
<dbReference type="GO" id="GO:0009274">
    <property type="term" value="C:peptidoglycan-based cell wall"/>
    <property type="evidence" value="ECO:0007669"/>
    <property type="project" value="UniProtKB-UniRule"/>
</dbReference>
<accession>A0A369C1B4</accession>
<evidence type="ECO:0000256" key="4">
    <source>
        <dbReference type="ARBA" id="ARBA00007090"/>
    </source>
</evidence>
<dbReference type="GO" id="GO:0008658">
    <property type="term" value="F:penicillin binding"/>
    <property type="evidence" value="ECO:0007669"/>
    <property type="project" value="UniProtKB-UniRule"/>
</dbReference>
<dbReference type="Gene3D" id="1.10.3810.10">
    <property type="entry name" value="Biosynthetic peptidoglycan transglycosylase-like"/>
    <property type="match status" value="1"/>
</dbReference>
<dbReference type="NCBIfam" id="TIGR02071">
    <property type="entry name" value="PBP_1b"/>
    <property type="match status" value="1"/>
</dbReference>
<dbReference type="Pfam" id="PF00905">
    <property type="entry name" value="Transpeptidase"/>
    <property type="match status" value="1"/>
</dbReference>
<dbReference type="GO" id="GO:0046677">
    <property type="term" value="P:response to antibiotic"/>
    <property type="evidence" value="ECO:0007669"/>
    <property type="project" value="UniProtKB-UniRule"/>
</dbReference>
<evidence type="ECO:0000313" key="29">
    <source>
        <dbReference type="EMBL" id="RCX26606.1"/>
    </source>
</evidence>
<evidence type="ECO:0000256" key="20">
    <source>
        <dbReference type="ARBA" id="ARBA00034000"/>
    </source>
</evidence>
<evidence type="ECO:0000256" key="5">
    <source>
        <dbReference type="ARBA" id="ARBA00007739"/>
    </source>
</evidence>
<sequence>MSRRTPAKKKGRRKSRRRSNRSGFGHRLAGLLLKLSLVGLVALGGLVVYDDAVIRAQFEGKRWSLPAQVYARPMELYAGRYLRPEELGRELEALGYRKRARPEGVGEYSVAADRYEVLTRGFTFWDGREPSRRIRVGFDGGTVSSLRDAGTGGGLGVVRLEPQRIGGIYPAHAEDRVLVRLDEVPPELVQALIAVEDRAFYDHFGISPRGIARALWANIRAGGVVQGGSTLTQQLVKNFFLTSERSLWRKGQEAIMALLLEWHYTKEEILEAYLNEVYLGQDGTRSIHGFGLASQFYFARPLEELGSAEYALLAGLVRGPSYYNPRKHPERARLRRDSVIDQLVAEGGLSAEAGAQAKKRPLGVTPRPPGGSSTYPAFIDLVQRQLRRDYRDEDLTTEGLRIFTTLDPRAQHAAEQALAERLKGIERQRGMESGVLQGSLVVSTTEGGEVLAVVGGREARFAGFNRALDAVRPIGSLVKPAVYLAALAGNRYSLATPIDDQPLEVKSSGGQVWRPQNYDKQSHGQVPLYQALAHSYNLATARLGMQVGLPQVVEMLHRLGVDRNIPAYPSVLLGALELSPLEVTQVYETLAAGGFRTPLRAIREVLDADGQPLGRYPLAVEQAVQPAPAFLITAAMQEVMRSGTGRGAGARLGASIAPAGKTGTTDELRDSWFAGFTGDYLAVAWVGRDDNTSAGLTGATGAMQVWGDVMESLHPQPLRPVVPAGISYRWVDEQGRLSGSDCPGAVELPFAEGTVPVEYSPCGGGPGGDLRESVDGMVDWFRELFR</sequence>
<evidence type="ECO:0000256" key="2">
    <source>
        <dbReference type="ARBA" id="ARBA00004236"/>
    </source>
</evidence>
<evidence type="ECO:0000256" key="12">
    <source>
        <dbReference type="ARBA" id="ARBA00022801"/>
    </source>
</evidence>
<keyword evidence="10 23" id="KW-0328">Glycosyltransferase</keyword>
<dbReference type="InterPro" id="IPR036950">
    <property type="entry name" value="PBP_transglycosylase"/>
</dbReference>
<name>A0A369C1B4_9GAMM</name>
<proteinExistence type="inferred from homology"/>
<comment type="similarity">
    <text evidence="5 23">In the N-terminal section; belongs to the glycosyltransferase 51 family.</text>
</comment>
<dbReference type="OrthoDB" id="9766909at2"/>
<dbReference type="InterPro" id="IPR011813">
    <property type="entry name" value="PBP_1b"/>
</dbReference>
<dbReference type="PANTHER" id="PTHR32282">
    <property type="entry name" value="BINDING PROTEIN TRANSPEPTIDASE, PUTATIVE-RELATED"/>
    <property type="match status" value="1"/>
</dbReference>
<keyword evidence="17" id="KW-0511">Multifunctional enzyme</keyword>
<dbReference type="GO" id="GO:0009002">
    <property type="term" value="F:serine-type D-Ala-D-Ala carboxypeptidase activity"/>
    <property type="evidence" value="ECO:0007669"/>
    <property type="project" value="UniProtKB-EC"/>
</dbReference>
<dbReference type="SUPFAM" id="SSF56601">
    <property type="entry name" value="beta-lactamase/transpeptidase-like"/>
    <property type="match status" value="1"/>
</dbReference>
<keyword evidence="7" id="KW-1003">Cell membrane</keyword>
<comment type="catalytic activity">
    <reaction evidence="20">
        <text>Preferential cleavage: (Ac)2-L-Lys-D-Ala-|-D-Ala. Also transpeptidation of peptidyl-alanyl moieties that are N-acyl substituents of D-alanine.</text>
        <dbReference type="EC" id="3.4.16.4"/>
    </reaction>
</comment>
<evidence type="ECO:0000259" key="26">
    <source>
        <dbReference type="Pfam" id="PF00905"/>
    </source>
</evidence>
<dbReference type="InterPro" id="IPR001264">
    <property type="entry name" value="Glyco_trans_51"/>
</dbReference>
<evidence type="ECO:0000256" key="24">
    <source>
        <dbReference type="PIRSR" id="PIRSR002799-1"/>
    </source>
</evidence>
<evidence type="ECO:0000256" key="3">
    <source>
        <dbReference type="ARBA" id="ARBA00004752"/>
    </source>
</evidence>
<evidence type="ECO:0000256" key="18">
    <source>
        <dbReference type="ARBA" id="ARBA00023316"/>
    </source>
</evidence>
<evidence type="ECO:0000256" key="22">
    <source>
        <dbReference type="NCBIfam" id="TIGR02071"/>
    </source>
</evidence>
<evidence type="ECO:0000256" key="7">
    <source>
        <dbReference type="ARBA" id="ARBA00022475"/>
    </source>
</evidence>
<dbReference type="PANTHER" id="PTHR32282:SF11">
    <property type="entry name" value="PENICILLIN-BINDING PROTEIN 1B"/>
    <property type="match status" value="1"/>
</dbReference>
<comment type="catalytic activity">
    <reaction evidence="21">
        <text>[GlcNAc-(1-&gt;4)-Mur2Ac(oyl-L-Ala-gamma-D-Glu-L-Lys-D-Ala-D-Ala)](n)-di-trans,octa-cis-undecaprenyl diphosphate + beta-D-GlcNAc-(1-&gt;4)-Mur2Ac(oyl-L-Ala-gamma-D-Glu-L-Lys-D-Ala-D-Ala)-di-trans,octa-cis-undecaprenyl diphosphate = [GlcNAc-(1-&gt;4)-Mur2Ac(oyl-L-Ala-gamma-D-Glu-L-Lys-D-Ala-D-Ala)](n+1)-di-trans,octa-cis-undecaprenyl diphosphate + di-trans,octa-cis-undecaprenyl diphosphate + H(+)</text>
        <dbReference type="Rhea" id="RHEA:23708"/>
        <dbReference type="Rhea" id="RHEA-COMP:9602"/>
        <dbReference type="Rhea" id="RHEA-COMP:9603"/>
        <dbReference type="ChEBI" id="CHEBI:15378"/>
        <dbReference type="ChEBI" id="CHEBI:58405"/>
        <dbReference type="ChEBI" id="CHEBI:60033"/>
        <dbReference type="ChEBI" id="CHEBI:78435"/>
        <dbReference type="EC" id="2.4.99.28"/>
    </reaction>
</comment>
<keyword evidence="14 23" id="KW-0573">Peptidoglycan synthesis</keyword>
<comment type="subcellular location">
    <subcellularLocation>
        <location evidence="2">Cell membrane</location>
    </subcellularLocation>
</comment>
<evidence type="ECO:0000256" key="8">
    <source>
        <dbReference type="ARBA" id="ARBA00022645"/>
    </source>
</evidence>
<dbReference type="GO" id="GO:0009252">
    <property type="term" value="P:peptidoglycan biosynthetic process"/>
    <property type="evidence" value="ECO:0007669"/>
    <property type="project" value="UniProtKB-UniRule"/>
</dbReference>
<dbReference type="UniPathway" id="UPA00219"/>
<reference evidence="29 30" key="1">
    <citation type="submission" date="2018-07" db="EMBL/GenBank/DDBJ databases">
        <title>Genomic Encyclopedia of Type Strains, Phase IV (KMG-IV): sequencing the most valuable type-strain genomes for metagenomic binning, comparative biology and taxonomic classification.</title>
        <authorList>
            <person name="Goeker M."/>
        </authorList>
    </citation>
    <scope>NUCLEOTIDE SEQUENCE [LARGE SCALE GENOMIC DNA]</scope>
    <source>
        <strain evidence="29 30">DSM 26407</strain>
    </source>
</reference>
<keyword evidence="9" id="KW-0645">Protease</keyword>
<dbReference type="FunFam" id="1.10.3810.10:FF:000001">
    <property type="entry name" value="Penicillin-binding protein 1A"/>
    <property type="match status" value="1"/>
</dbReference>
<evidence type="ECO:0000256" key="14">
    <source>
        <dbReference type="ARBA" id="ARBA00022984"/>
    </source>
</evidence>
<evidence type="ECO:0000256" key="10">
    <source>
        <dbReference type="ARBA" id="ARBA00022676"/>
    </source>
</evidence>
<keyword evidence="15" id="KW-0472">Membrane</keyword>
<dbReference type="GO" id="GO:0006508">
    <property type="term" value="P:proteolysis"/>
    <property type="evidence" value="ECO:0007669"/>
    <property type="project" value="UniProtKB-KW"/>
</dbReference>
<comment type="pathway">
    <text evidence="3 23">Cell wall biogenesis; peptidoglycan biosynthesis.</text>
</comment>
<organism evidence="29 30">
    <name type="scientific">Thioalbus denitrificans</name>
    <dbReference type="NCBI Taxonomy" id="547122"/>
    <lineage>
        <taxon>Bacteria</taxon>
        <taxon>Pseudomonadati</taxon>
        <taxon>Pseudomonadota</taxon>
        <taxon>Gammaproteobacteria</taxon>
        <taxon>Chromatiales</taxon>
        <taxon>Ectothiorhodospiraceae</taxon>
        <taxon>Thioalbus</taxon>
    </lineage>
</organism>
<evidence type="ECO:0000256" key="1">
    <source>
        <dbReference type="ARBA" id="ARBA00002624"/>
    </source>
</evidence>
<dbReference type="Gene3D" id="3.40.710.10">
    <property type="entry name" value="DD-peptidase/beta-lactamase superfamily"/>
    <property type="match status" value="1"/>
</dbReference>
<evidence type="ECO:0000256" key="15">
    <source>
        <dbReference type="ARBA" id="ARBA00023136"/>
    </source>
</evidence>
<dbReference type="PIRSF" id="PIRSF002799">
    <property type="entry name" value="PBP_1b"/>
    <property type="match status" value="1"/>
</dbReference>
<dbReference type="RefSeq" id="WP_114280684.1">
    <property type="nucleotide sequence ID" value="NZ_QPJY01000009.1"/>
</dbReference>
<dbReference type="InterPro" id="IPR023346">
    <property type="entry name" value="Lysozyme-like_dom_sf"/>
</dbReference>
<dbReference type="InterPro" id="IPR012338">
    <property type="entry name" value="Beta-lactam/transpept-like"/>
</dbReference>
<protein>
    <recommendedName>
        <fullName evidence="6 22">Penicillin-binding protein 1B</fullName>
        <shortName evidence="23">PBP-1b</shortName>
        <shortName evidence="23">PBP1b</shortName>
    </recommendedName>
    <alternativeName>
        <fullName evidence="19 23">Murein polymerase</fullName>
    </alternativeName>
</protein>
<evidence type="ECO:0000256" key="16">
    <source>
        <dbReference type="ARBA" id="ARBA00023251"/>
    </source>
</evidence>
<dbReference type="Pfam" id="PF00912">
    <property type="entry name" value="Transgly"/>
    <property type="match status" value="1"/>
</dbReference>
<keyword evidence="11 23" id="KW-0808">Transferase</keyword>
<dbReference type="Pfam" id="PF14814">
    <property type="entry name" value="UB2H"/>
    <property type="match status" value="1"/>
</dbReference>
<feature type="compositionally biased region" description="Basic residues" evidence="25">
    <location>
        <begin position="1"/>
        <end position="20"/>
    </location>
</feature>
<gene>
    <name evidence="29" type="ORF">DFQ59_109135</name>
</gene>
<evidence type="ECO:0000259" key="28">
    <source>
        <dbReference type="Pfam" id="PF14814"/>
    </source>
</evidence>
<comment type="caution">
    <text evidence="29">The sequence shown here is derived from an EMBL/GenBank/DDBJ whole genome shotgun (WGS) entry which is preliminary data.</text>
</comment>
<feature type="active site" description="Proton donor; for transglycosylase activity" evidence="24">
    <location>
        <position position="196"/>
    </location>
</feature>
<dbReference type="Proteomes" id="UP000252707">
    <property type="component" value="Unassembled WGS sequence"/>
</dbReference>
<evidence type="ECO:0000256" key="25">
    <source>
        <dbReference type="SAM" id="MobiDB-lite"/>
    </source>
</evidence>
<feature type="region of interest" description="Disordered" evidence="25">
    <location>
        <begin position="1"/>
        <end position="22"/>
    </location>
</feature>
<dbReference type="InterPro" id="IPR028166">
    <property type="entry name" value="UB2H"/>
</dbReference>